<accession>A0ABQ2K0D8</accession>
<dbReference type="InterPro" id="IPR013325">
    <property type="entry name" value="RNA_pol_sigma_r2"/>
</dbReference>
<evidence type="ECO:0000313" key="9">
    <source>
        <dbReference type="Proteomes" id="UP000605099"/>
    </source>
</evidence>
<dbReference type="InterPro" id="IPR007627">
    <property type="entry name" value="RNA_pol_sigma70_r2"/>
</dbReference>
<dbReference type="Gene3D" id="1.10.1740.10">
    <property type="match status" value="1"/>
</dbReference>
<dbReference type="InterPro" id="IPR036388">
    <property type="entry name" value="WH-like_DNA-bd_sf"/>
</dbReference>
<dbReference type="EMBL" id="BMLK01000032">
    <property type="protein sequence ID" value="GGN60620.1"/>
    <property type="molecule type" value="Genomic_DNA"/>
</dbReference>
<comment type="caution">
    <text evidence="8">The sequence shown here is derived from an EMBL/GenBank/DDBJ whole genome shotgun (WGS) entry which is preliminary data.</text>
</comment>
<keyword evidence="4" id="KW-0804">Transcription</keyword>
<keyword evidence="2" id="KW-0805">Transcription regulation</keyword>
<evidence type="ECO:0000256" key="4">
    <source>
        <dbReference type="ARBA" id="ARBA00023163"/>
    </source>
</evidence>
<gene>
    <name evidence="8" type="ORF">GCM10011349_42420</name>
</gene>
<reference evidence="9" key="1">
    <citation type="journal article" date="2019" name="Int. J. Syst. Evol. Microbiol.">
        <title>The Global Catalogue of Microorganisms (GCM) 10K type strain sequencing project: providing services to taxonomists for standard genome sequencing and annotation.</title>
        <authorList>
            <consortium name="The Broad Institute Genomics Platform"/>
            <consortium name="The Broad Institute Genome Sequencing Center for Infectious Disease"/>
            <person name="Wu L."/>
            <person name="Ma J."/>
        </authorList>
    </citation>
    <scope>NUCLEOTIDE SEQUENCE [LARGE SCALE GENOMIC DNA]</scope>
    <source>
        <strain evidence="9">CGMCC 1.6784</strain>
    </source>
</reference>
<feature type="region of interest" description="Disordered" evidence="5">
    <location>
        <begin position="173"/>
        <end position="192"/>
    </location>
</feature>
<dbReference type="SUPFAM" id="SSF88946">
    <property type="entry name" value="Sigma2 domain of RNA polymerase sigma factors"/>
    <property type="match status" value="1"/>
</dbReference>
<protein>
    <submittedName>
        <fullName evidence="8">RNA polymerase ECF-type sigma factor</fullName>
    </submittedName>
</protein>
<evidence type="ECO:0000256" key="1">
    <source>
        <dbReference type="ARBA" id="ARBA00010641"/>
    </source>
</evidence>
<name>A0ABQ2K0D8_9SPHN</name>
<dbReference type="InterPro" id="IPR013324">
    <property type="entry name" value="RNA_pol_sigma_r3/r4-like"/>
</dbReference>
<dbReference type="Proteomes" id="UP000605099">
    <property type="component" value="Unassembled WGS sequence"/>
</dbReference>
<keyword evidence="3" id="KW-0731">Sigma factor</keyword>
<feature type="domain" description="RNA polymerase sigma factor 70 region 4 type 2" evidence="7">
    <location>
        <begin position="113"/>
        <end position="162"/>
    </location>
</feature>
<dbReference type="NCBIfam" id="TIGR02937">
    <property type="entry name" value="sigma70-ECF"/>
    <property type="match status" value="1"/>
</dbReference>
<organism evidence="8 9">
    <name type="scientific">Novosphingobium indicum</name>
    <dbReference type="NCBI Taxonomy" id="462949"/>
    <lineage>
        <taxon>Bacteria</taxon>
        <taxon>Pseudomonadati</taxon>
        <taxon>Pseudomonadota</taxon>
        <taxon>Alphaproteobacteria</taxon>
        <taxon>Sphingomonadales</taxon>
        <taxon>Sphingomonadaceae</taxon>
        <taxon>Novosphingobium</taxon>
    </lineage>
</organism>
<proteinExistence type="inferred from homology"/>
<evidence type="ECO:0000259" key="7">
    <source>
        <dbReference type="Pfam" id="PF08281"/>
    </source>
</evidence>
<dbReference type="CDD" id="cd06171">
    <property type="entry name" value="Sigma70_r4"/>
    <property type="match status" value="1"/>
</dbReference>
<dbReference type="PANTHER" id="PTHR43133:SF63">
    <property type="entry name" value="RNA POLYMERASE SIGMA FACTOR FECI-RELATED"/>
    <property type="match status" value="1"/>
</dbReference>
<dbReference type="Gene3D" id="1.10.10.10">
    <property type="entry name" value="Winged helix-like DNA-binding domain superfamily/Winged helix DNA-binding domain"/>
    <property type="match status" value="1"/>
</dbReference>
<evidence type="ECO:0000256" key="2">
    <source>
        <dbReference type="ARBA" id="ARBA00023015"/>
    </source>
</evidence>
<evidence type="ECO:0000313" key="8">
    <source>
        <dbReference type="EMBL" id="GGN60620.1"/>
    </source>
</evidence>
<dbReference type="Pfam" id="PF08281">
    <property type="entry name" value="Sigma70_r4_2"/>
    <property type="match status" value="1"/>
</dbReference>
<evidence type="ECO:0000259" key="6">
    <source>
        <dbReference type="Pfam" id="PF04542"/>
    </source>
</evidence>
<dbReference type="PANTHER" id="PTHR43133">
    <property type="entry name" value="RNA POLYMERASE ECF-TYPE SIGMA FACTO"/>
    <property type="match status" value="1"/>
</dbReference>
<dbReference type="InterPro" id="IPR013249">
    <property type="entry name" value="RNA_pol_sigma70_r4_t2"/>
</dbReference>
<comment type="similarity">
    <text evidence="1">Belongs to the sigma-70 factor family. ECF subfamily.</text>
</comment>
<dbReference type="InterPro" id="IPR014284">
    <property type="entry name" value="RNA_pol_sigma-70_dom"/>
</dbReference>
<dbReference type="RefSeq" id="WP_188823100.1">
    <property type="nucleotide sequence ID" value="NZ_BMLK01000032.1"/>
</dbReference>
<feature type="domain" description="RNA polymerase sigma-70 region 2" evidence="6">
    <location>
        <begin position="23"/>
        <end position="78"/>
    </location>
</feature>
<dbReference type="Pfam" id="PF04542">
    <property type="entry name" value="Sigma70_r2"/>
    <property type="match status" value="1"/>
</dbReference>
<sequence length="192" mass="22192">MGWLREIDIWFGERVFIHNARHRAYALRLVREPGEAEDLVQEAYTRLFALKDWKAIGDPQAFTMRIIHNLAAERFRRSDVVRLDQSALIQALDPADEQPAPDEIVAHRAELRRVAGTIETLPDRMREALVLRRIEGLPPRQVAEKMGISVSTVEKHLVKGFRLLLERLSEPGTLEKAEQSPSWEKRQKTEQI</sequence>
<dbReference type="SUPFAM" id="SSF88659">
    <property type="entry name" value="Sigma3 and sigma4 domains of RNA polymerase sigma factors"/>
    <property type="match status" value="1"/>
</dbReference>
<evidence type="ECO:0000256" key="3">
    <source>
        <dbReference type="ARBA" id="ARBA00023082"/>
    </source>
</evidence>
<keyword evidence="9" id="KW-1185">Reference proteome</keyword>
<evidence type="ECO:0000256" key="5">
    <source>
        <dbReference type="SAM" id="MobiDB-lite"/>
    </source>
</evidence>
<dbReference type="InterPro" id="IPR039425">
    <property type="entry name" value="RNA_pol_sigma-70-like"/>
</dbReference>